<feature type="domain" description="Response regulatory" evidence="5">
    <location>
        <begin position="66"/>
        <end position="178"/>
    </location>
</feature>
<dbReference type="Proteomes" id="UP001500657">
    <property type="component" value="Unassembled WGS sequence"/>
</dbReference>
<name>A0ABP3DZP9_9GAMM</name>
<keyword evidence="4" id="KW-1133">Transmembrane helix</keyword>
<evidence type="ECO:0000256" key="1">
    <source>
        <dbReference type="ARBA" id="ARBA00023125"/>
    </source>
</evidence>
<evidence type="ECO:0000313" key="7">
    <source>
        <dbReference type="Proteomes" id="UP001500657"/>
    </source>
</evidence>
<feature type="region of interest" description="Disordered" evidence="3">
    <location>
        <begin position="353"/>
        <end position="382"/>
    </location>
</feature>
<feature type="compositionally biased region" description="Low complexity" evidence="3">
    <location>
        <begin position="246"/>
        <end position="257"/>
    </location>
</feature>
<protein>
    <recommendedName>
        <fullName evidence="5">Response regulatory domain-containing protein</fullName>
    </recommendedName>
</protein>
<dbReference type="EMBL" id="BAAAFO010000002">
    <property type="protein sequence ID" value="GAA0248194.1"/>
    <property type="molecule type" value="Genomic_DNA"/>
</dbReference>
<keyword evidence="2" id="KW-0597">Phosphoprotein</keyword>
<feature type="transmembrane region" description="Helical" evidence="4">
    <location>
        <begin position="51"/>
        <end position="67"/>
    </location>
</feature>
<keyword evidence="7" id="KW-1185">Reference proteome</keyword>
<accession>A0ABP3DZP9</accession>
<reference evidence="7" key="1">
    <citation type="journal article" date="2019" name="Int. J. Syst. Evol. Microbiol.">
        <title>The Global Catalogue of Microorganisms (GCM) 10K type strain sequencing project: providing services to taxonomists for standard genome sequencing and annotation.</title>
        <authorList>
            <consortium name="The Broad Institute Genomics Platform"/>
            <consortium name="The Broad Institute Genome Sequencing Center for Infectious Disease"/>
            <person name="Wu L."/>
            <person name="Ma J."/>
        </authorList>
    </citation>
    <scope>NUCLEOTIDE SEQUENCE [LARGE SCALE GENOMIC DNA]</scope>
    <source>
        <strain evidence="7">JCM 16242</strain>
    </source>
</reference>
<dbReference type="SUPFAM" id="SSF52172">
    <property type="entry name" value="CheY-like"/>
    <property type="match status" value="1"/>
</dbReference>
<keyword evidence="1" id="KW-0238">DNA-binding</keyword>
<dbReference type="InterPro" id="IPR011006">
    <property type="entry name" value="CheY-like_superfamily"/>
</dbReference>
<evidence type="ECO:0000259" key="5">
    <source>
        <dbReference type="PROSITE" id="PS50110"/>
    </source>
</evidence>
<evidence type="ECO:0000256" key="2">
    <source>
        <dbReference type="PROSITE-ProRule" id="PRU00169"/>
    </source>
</evidence>
<comment type="caution">
    <text evidence="6">The sequence shown here is derived from an EMBL/GenBank/DDBJ whole genome shotgun (WGS) entry which is preliminary data.</text>
</comment>
<feature type="region of interest" description="Disordered" evidence="3">
    <location>
        <begin position="228"/>
        <end position="276"/>
    </location>
</feature>
<gene>
    <name evidence="6" type="ORF">GCM10009126_12120</name>
</gene>
<organism evidence="6 7">
    <name type="scientific">Rhodanobacter caeni</name>
    <dbReference type="NCBI Taxonomy" id="657654"/>
    <lineage>
        <taxon>Bacteria</taxon>
        <taxon>Pseudomonadati</taxon>
        <taxon>Pseudomonadota</taxon>
        <taxon>Gammaproteobacteria</taxon>
        <taxon>Lysobacterales</taxon>
        <taxon>Rhodanobacteraceae</taxon>
        <taxon>Rhodanobacter</taxon>
    </lineage>
</organism>
<dbReference type="PANTHER" id="PTHR48111">
    <property type="entry name" value="REGULATOR OF RPOS"/>
    <property type="match status" value="1"/>
</dbReference>
<evidence type="ECO:0000256" key="3">
    <source>
        <dbReference type="SAM" id="MobiDB-lite"/>
    </source>
</evidence>
<evidence type="ECO:0000256" key="4">
    <source>
        <dbReference type="SAM" id="Phobius"/>
    </source>
</evidence>
<keyword evidence="4" id="KW-0812">Transmembrane</keyword>
<dbReference type="PROSITE" id="PS50110">
    <property type="entry name" value="RESPONSE_REGULATORY"/>
    <property type="match status" value="1"/>
</dbReference>
<dbReference type="InterPro" id="IPR039420">
    <property type="entry name" value="WalR-like"/>
</dbReference>
<evidence type="ECO:0000313" key="6">
    <source>
        <dbReference type="EMBL" id="GAA0248194.1"/>
    </source>
</evidence>
<dbReference type="Pfam" id="PF00072">
    <property type="entry name" value="Response_reg"/>
    <property type="match status" value="1"/>
</dbReference>
<feature type="modified residue" description="4-aspartylphosphate" evidence="2">
    <location>
        <position position="116"/>
    </location>
</feature>
<proteinExistence type="predicted"/>
<sequence>MSGHIHWKKRALALAFWTGLALSYALSSGLSSISEGYPPNWLRALSWNLSNFWLWMALVPMVGWLGRQTAGHDWRRLLAVQVPASHDEVDIVGECGNAAEAMQAVRVLRPDLLFLDIRMPGMDGFELLDELAPDRLPLVVFATAFADHALRAFDAMALDYVLKPIEQTRFGQAMARVNQHWQGLHATADPALEGTPADGYAQRLSVRHGEHIRVLAVDDIDWIRRRQLPAHPRRPRPLPAPRHPAPHAGATRPHAVPAHPPRHRGQPVAGSRGASDVQGWCGSGAAGWNAAGFESAVPGRGAGGVGVAVGAHPVRDALLLFQLYQKSIATEVAPTRSQGTAHRVRALPLHDMREPLPAPHALGDELGAGEHRHRQQGAGDTP</sequence>
<keyword evidence="4" id="KW-0472">Membrane</keyword>
<dbReference type="PANTHER" id="PTHR48111:SF3">
    <property type="entry name" value="TRANSCRIPTIONAL REGULATORY PROTEIN BTSR"/>
    <property type="match status" value="1"/>
</dbReference>
<dbReference type="InterPro" id="IPR001789">
    <property type="entry name" value="Sig_transdc_resp-reg_receiver"/>
</dbReference>
<dbReference type="Gene3D" id="3.40.50.2300">
    <property type="match status" value="1"/>
</dbReference>
<dbReference type="SMART" id="SM00448">
    <property type="entry name" value="REC"/>
    <property type="match status" value="1"/>
</dbReference>